<dbReference type="InterPro" id="IPR009081">
    <property type="entry name" value="PP-bd_ACP"/>
</dbReference>
<feature type="domain" description="Carrier" evidence="6">
    <location>
        <begin position="1335"/>
        <end position="1410"/>
    </location>
</feature>
<gene>
    <name evidence="7" type="ORF">AB5J58_45545</name>
</gene>
<dbReference type="InterPro" id="IPR020845">
    <property type="entry name" value="AMP-binding_CS"/>
</dbReference>
<dbReference type="InterPro" id="IPR029058">
    <property type="entry name" value="AB_hydrolase_fold"/>
</dbReference>
<dbReference type="InterPro" id="IPR023213">
    <property type="entry name" value="CAT-like_dom_sf"/>
</dbReference>
<dbReference type="Gene3D" id="3.30.300.30">
    <property type="match status" value="2"/>
</dbReference>
<dbReference type="SUPFAM" id="SSF52777">
    <property type="entry name" value="CoA-dependent acyltransferases"/>
    <property type="match status" value="2"/>
</dbReference>
<dbReference type="CDD" id="cd19540">
    <property type="entry name" value="LCL_NRPS-like"/>
    <property type="match status" value="1"/>
</dbReference>
<dbReference type="InterPro" id="IPR045851">
    <property type="entry name" value="AMP-bd_C_sf"/>
</dbReference>
<dbReference type="FunFam" id="3.40.50.12780:FF:000012">
    <property type="entry name" value="Non-ribosomal peptide synthetase"/>
    <property type="match status" value="1"/>
</dbReference>
<evidence type="ECO:0000256" key="2">
    <source>
        <dbReference type="ARBA" id="ARBA00022450"/>
    </source>
</evidence>
<dbReference type="SUPFAM" id="SSF53335">
    <property type="entry name" value="S-adenosyl-L-methionine-dependent methyltransferases"/>
    <property type="match status" value="1"/>
</dbReference>
<dbReference type="CDD" id="cd05930">
    <property type="entry name" value="A_NRPS"/>
    <property type="match status" value="1"/>
</dbReference>
<dbReference type="Pfam" id="PF00550">
    <property type="entry name" value="PP-binding"/>
    <property type="match status" value="1"/>
</dbReference>
<keyword evidence="4" id="KW-0677">Repeat</keyword>
<dbReference type="Gene3D" id="3.40.50.12780">
    <property type="entry name" value="N-terminal domain of ligase-like"/>
    <property type="match status" value="1"/>
</dbReference>
<dbReference type="SUPFAM" id="SSF47336">
    <property type="entry name" value="ACP-like"/>
    <property type="match status" value="1"/>
</dbReference>
<dbReference type="Pfam" id="PF00975">
    <property type="entry name" value="Thioesterase"/>
    <property type="match status" value="1"/>
</dbReference>
<evidence type="ECO:0000259" key="6">
    <source>
        <dbReference type="PROSITE" id="PS50075"/>
    </source>
</evidence>
<dbReference type="Gene3D" id="3.30.559.30">
    <property type="entry name" value="Nonribosomal peptide synthetase, condensation domain"/>
    <property type="match status" value="1"/>
</dbReference>
<dbReference type="FunFam" id="2.30.38.10:FF:000001">
    <property type="entry name" value="Non-ribosomal peptide synthetase PvdI"/>
    <property type="match status" value="1"/>
</dbReference>
<dbReference type="GO" id="GO:0009403">
    <property type="term" value="P:toxin biosynthetic process"/>
    <property type="evidence" value="ECO:0007669"/>
    <property type="project" value="UniProtKB-ARBA"/>
</dbReference>
<dbReference type="PROSITE" id="PS00455">
    <property type="entry name" value="AMP_BINDING"/>
    <property type="match status" value="1"/>
</dbReference>
<dbReference type="Pfam" id="PF00501">
    <property type="entry name" value="AMP-binding"/>
    <property type="match status" value="1"/>
</dbReference>
<evidence type="ECO:0000256" key="3">
    <source>
        <dbReference type="ARBA" id="ARBA00022553"/>
    </source>
</evidence>
<dbReference type="InterPro" id="IPR036736">
    <property type="entry name" value="ACP-like_sf"/>
</dbReference>
<dbReference type="SUPFAM" id="SSF53474">
    <property type="entry name" value="alpha/beta-Hydrolases"/>
    <property type="match status" value="1"/>
</dbReference>
<dbReference type="PROSITE" id="PS50075">
    <property type="entry name" value="CARRIER"/>
    <property type="match status" value="1"/>
</dbReference>
<dbReference type="RefSeq" id="WP_369191851.1">
    <property type="nucleotide sequence ID" value="NZ_CP163431.1"/>
</dbReference>
<dbReference type="InterPro" id="IPR000873">
    <property type="entry name" value="AMP-dep_synth/lig_dom"/>
</dbReference>
<dbReference type="InterPro" id="IPR020806">
    <property type="entry name" value="PKS_PP-bd"/>
</dbReference>
<proteinExistence type="predicted"/>
<dbReference type="SMART" id="SM00823">
    <property type="entry name" value="PKS_PP"/>
    <property type="match status" value="1"/>
</dbReference>
<dbReference type="Pfam" id="PF00668">
    <property type="entry name" value="Condensation"/>
    <property type="match status" value="1"/>
</dbReference>
<comment type="cofactor">
    <cofactor evidence="1">
        <name>pantetheine 4'-phosphate</name>
        <dbReference type="ChEBI" id="CHEBI:47942"/>
    </cofactor>
</comment>
<keyword evidence="3" id="KW-0597">Phosphoprotein</keyword>
<dbReference type="GO" id="GO:0031177">
    <property type="term" value="F:phosphopantetheine binding"/>
    <property type="evidence" value="ECO:0007669"/>
    <property type="project" value="InterPro"/>
</dbReference>
<evidence type="ECO:0000256" key="1">
    <source>
        <dbReference type="ARBA" id="ARBA00001957"/>
    </source>
</evidence>
<dbReference type="PANTHER" id="PTHR45527:SF1">
    <property type="entry name" value="FATTY ACID SYNTHASE"/>
    <property type="match status" value="1"/>
</dbReference>
<dbReference type="SUPFAM" id="SSF56801">
    <property type="entry name" value="Acetyl-CoA synthetase-like"/>
    <property type="match status" value="1"/>
</dbReference>
<dbReference type="NCBIfam" id="TIGR01733">
    <property type="entry name" value="AA-adenyl-dom"/>
    <property type="match status" value="1"/>
</dbReference>
<dbReference type="CDD" id="cd02440">
    <property type="entry name" value="AdoMet_MTases"/>
    <property type="match status" value="1"/>
</dbReference>
<accession>A0AB39MMI1</accession>
<dbReference type="Gene3D" id="3.40.50.150">
    <property type="entry name" value="Vaccinia Virus protein VP39"/>
    <property type="match status" value="1"/>
</dbReference>
<dbReference type="Gene3D" id="3.40.50.1820">
    <property type="entry name" value="alpha/beta hydrolase"/>
    <property type="match status" value="1"/>
</dbReference>
<evidence type="ECO:0000256" key="4">
    <source>
        <dbReference type="ARBA" id="ARBA00022737"/>
    </source>
</evidence>
<dbReference type="GO" id="GO:0003824">
    <property type="term" value="F:catalytic activity"/>
    <property type="evidence" value="ECO:0007669"/>
    <property type="project" value="InterPro"/>
</dbReference>
<dbReference type="Pfam" id="PF08242">
    <property type="entry name" value="Methyltransf_12"/>
    <property type="match status" value="1"/>
</dbReference>
<protein>
    <submittedName>
        <fullName evidence="7">Amino acid adenylation domain-containing protein</fullName>
    </submittedName>
</protein>
<dbReference type="GO" id="GO:0043041">
    <property type="term" value="P:amino acid activation for nonribosomal peptide biosynthetic process"/>
    <property type="evidence" value="ECO:0007669"/>
    <property type="project" value="TreeGrafter"/>
</dbReference>
<dbReference type="PANTHER" id="PTHR45527">
    <property type="entry name" value="NONRIBOSOMAL PEPTIDE SYNTHETASE"/>
    <property type="match status" value="1"/>
</dbReference>
<dbReference type="EMBL" id="CP163431">
    <property type="protein sequence ID" value="XDQ07014.1"/>
    <property type="molecule type" value="Genomic_DNA"/>
</dbReference>
<dbReference type="InterPro" id="IPR029063">
    <property type="entry name" value="SAM-dependent_MTases_sf"/>
</dbReference>
<dbReference type="GO" id="GO:0017000">
    <property type="term" value="P:antibiotic biosynthetic process"/>
    <property type="evidence" value="ECO:0007669"/>
    <property type="project" value="UniProtKB-ARBA"/>
</dbReference>
<feature type="region of interest" description="Disordered" evidence="5">
    <location>
        <begin position="1316"/>
        <end position="1340"/>
    </location>
</feature>
<organism evidence="7">
    <name type="scientific">Streptomyces sp. R08</name>
    <dbReference type="NCBI Taxonomy" id="3238624"/>
    <lineage>
        <taxon>Bacteria</taxon>
        <taxon>Bacillati</taxon>
        <taxon>Actinomycetota</taxon>
        <taxon>Actinomycetes</taxon>
        <taxon>Kitasatosporales</taxon>
        <taxon>Streptomycetaceae</taxon>
        <taxon>Streptomyces</taxon>
    </lineage>
</organism>
<dbReference type="FunFam" id="1.10.1200.10:FF:000005">
    <property type="entry name" value="Nonribosomal peptide synthetase 1"/>
    <property type="match status" value="1"/>
</dbReference>
<reference evidence="7" key="1">
    <citation type="submission" date="2024-07" db="EMBL/GenBank/DDBJ databases">
        <authorList>
            <person name="Yu S.T."/>
        </authorList>
    </citation>
    <scope>NUCLEOTIDE SEQUENCE</scope>
    <source>
        <strain evidence="7">R08</strain>
    </source>
</reference>
<dbReference type="GO" id="GO:0005829">
    <property type="term" value="C:cytosol"/>
    <property type="evidence" value="ECO:0007669"/>
    <property type="project" value="TreeGrafter"/>
</dbReference>
<dbReference type="SMART" id="SM00824">
    <property type="entry name" value="PKS_TE"/>
    <property type="match status" value="1"/>
</dbReference>
<dbReference type="InterPro" id="IPR001031">
    <property type="entry name" value="Thioesterase"/>
</dbReference>
<name>A0AB39MMI1_9ACTN</name>
<dbReference type="Gene3D" id="3.30.559.10">
    <property type="entry name" value="Chloramphenicol acetyltransferase-like domain"/>
    <property type="match status" value="1"/>
</dbReference>
<evidence type="ECO:0000256" key="5">
    <source>
        <dbReference type="SAM" id="MobiDB-lite"/>
    </source>
</evidence>
<dbReference type="InterPro" id="IPR042099">
    <property type="entry name" value="ANL_N_sf"/>
</dbReference>
<dbReference type="Pfam" id="PF13193">
    <property type="entry name" value="AMP-binding_C"/>
    <property type="match status" value="1"/>
</dbReference>
<sequence>MIPLSYAQRRMWVTNQLEGGAETYNISPTFRLTGPLDEAALVAAIRDVVARHEILRTVYVTDADDEPHQRILSAAEASVEVPVVDVPPGELSDAVDEAIAHHFDLATELPLRASLFRVAPQEHLLVLVIHHIASDGVSGAPLARDLTTAYTARKDGRPPEWEPLPVQYKDYAVWQRELLGDPADPGSLAATQTAYWRDELAGVPQPLSLPLDRPRPAERSLSGDTVGFTVRPEVAAGLQRLADERGMTMSMVLQAALAVLLRKLGGEEDVTIGNPIAGRTDEALADLVGVFVNTQVLRVDLSGDPSFADLLAQVRDKALAAYEHQDVPFEMLVEQINPDRSAAYQPLFQVTFAWQNFAKQDFELPGLKVEFEQHLVSAAMFDLFFSMTMDDTGALQGDLMYATQLFDRDTVEAIAARFARVLEQFAAAALAPVGEIEVVSAAEREWLVRGVNDTAHTVDLVTLPDAFEAQVRRDPERVAVIGERESVSYGEFNRRANQLAHWLLQQGAGPEQLVVVRIPRSVDLMVAVYAVVKSGAAYVPIDPDLPEDRVRQVLDSAKPLLVLDADLPEVSGQPETDPERTLSPDNVAYVIYTSGSTGGPKGVPVSHRSIMNRVKWGLAHFDVTVEDRMLLSTSASFDASVPELFANLQMGAAVVVARPDGRKDPAYLAELIARERVTGADFVPSLLTEFVAEPAAKKCTTLRWIEVAAEAFPAALANRFVELLPGCSANNLYGPTEATVEVTAWQHVPGADTVPIGAPIWNTQVYVLDEALRPVPPGVTGELYLAGACLARGYLGQTALTAERFVASSYGAPGARMYRTGDLVRWNKDSQVEYLGRTDFQVKVRGLRIELGEIEQVLAAHPGVAQAAVVVRENQQGDKRLVAYVVPDPDAAETDAGAQVDEWRRVHEETYTDSADEPWGEDFHLWKSAYDGEPIPREQMREWRDTAVAQVLHHEPKRVLEIGVGAGLLLAGIVGEVDAYWGTDISATVVERVGRQAGEAGQGDRVRLSVQAADDLSGLPRAGFDTVVLNAVVQYFPSVAYLDRVLGEAMELLAPGGRLIVGDVRNATTLRLLLTAVQRAARPHASPEELRAMVEQALLGERELVIAPEWFAEWAANHSVAVDIRLKPGQVHNELTRHRYEVVLYKDPADVLDLTGVPAVPWGREVSDLTGLADRVARAAGHPVRVTGIPNARLTEEATAATAAGVLSGSAPAGAPLDPEELAQWARPLGLEAVVTWSGESVHAFDAVLLPGVRTVSGGFVPSGVAGRTRANAPALATAIGPLTVALPEYLRGRLPDYMVPAAVVPLPELPLTTAGKLDRRALPSESTTTTSSGEPRNSHEEKLCSLFGELLGVEKVGIDDDFFVLGGHSLLATRLSARIRKQFDVDMPVRTIVRYPTVAELASLVLIGGIPDEHVDSFAVVLPLNRDPGTGKPPVWFFHGGGGLGWAFFTFAPYVPDRPAYALQSRGSGGIDAMAGSVEEMIEDYLTQILEVQPEGPYNLVGWSYGGPLAHAVAVELEQRGHEVDILAILDSKPASGFRNLTGTVPAVYRKEVEEVFGQFMNTDNMDLFLDTMSKVGANNLSKMELFDSPVYSGDMLFFNAKLDKDEEGSWAPHWPEHVLGSIEEYDVDATHHDLHMPKPAGQIMKVIARRLAR</sequence>
<dbReference type="InterPro" id="IPR025110">
    <property type="entry name" value="AMP-bd_C"/>
</dbReference>
<dbReference type="GO" id="GO:0008610">
    <property type="term" value="P:lipid biosynthetic process"/>
    <property type="evidence" value="ECO:0007669"/>
    <property type="project" value="UniProtKB-ARBA"/>
</dbReference>
<dbReference type="InterPro" id="IPR010071">
    <property type="entry name" value="AA_adenyl_dom"/>
</dbReference>
<keyword evidence="2" id="KW-0596">Phosphopantetheine</keyword>
<dbReference type="InterPro" id="IPR020802">
    <property type="entry name" value="TesA-like"/>
</dbReference>
<evidence type="ECO:0000313" key="7">
    <source>
        <dbReference type="EMBL" id="XDQ07014.1"/>
    </source>
</evidence>
<dbReference type="InterPro" id="IPR013217">
    <property type="entry name" value="Methyltransf_12"/>
</dbReference>
<dbReference type="InterPro" id="IPR001242">
    <property type="entry name" value="Condensation_dom"/>
</dbReference>